<dbReference type="RefSeq" id="XP_040701435.1">
    <property type="nucleotide sequence ID" value="XM_040847316.1"/>
</dbReference>
<evidence type="ECO:0000313" key="1">
    <source>
        <dbReference type="EMBL" id="OJJ57629.1"/>
    </source>
</evidence>
<keyword evidence="2" id="KW-1185">Reference proteome</keyword>
<gene>
    <name evidence="1" type="ORF">ASPSYDRAFT_46787</name>
</gene>
<dbReference type="PANTHER" id="PTHR38111:SF6">
    <property type="entry name" value="FINGER DOMAIN PROTEIN, PUTATIVE (AFU_ORTHOLOGUE AFUA_8G01940)-RELATED"/>
    <property type="match status" value="1"/>
</dbReference>
<dbReference type="VEuPathDB" id="FungiDB:ASPSYDRAFT_46787"/>
<dbReference type="PANTHER" id="PTHR38111">
    <property type="entry name" value="ZN(2)-C6 FUNGAL-TYPE DOMAIN-CONTAINING PROTEIN-RELATED"/>
    <property type="match status" value="1"/>
</dbReference>
<reference evidence="2" key="1">
    <citation type="journal article" date="2017" name="Genome Biol.">
        <title>Comparative genomics reveals high biological diversity and specific adaptations in the industrially and medically important fungal genus Aspergillus.</title>
        <authorList>
            <person name="de Vries R.P."/>
            <person name="Riley R."/>
            <person name="Wiebenga A."/>
            <person name="Aguilar-Osorio G."/>
            <person name="Amillis S."/>
            <person name="Uchima C.A."/>
            <person name="Anderluh G."/>
            <person name="Asadollahi M."/>
            <person name="Askin M."/>
            <person name="Barry K."/>
            <person name="Battaglia E."/>
            <person name="Bayram O."/>
            <person name="Benocci T."/>
            <person name="Braus-Stromeyer S.A."/>
            <person name="Caldana C."/>
            <person name="Canovas D."/>
            <person name="Cerqueira G.C."/>
            <person name="Chen F."/>
            <person name="Chen W."/>
            <person name="Choi C."/>
            <person name="Clum A."/>
            <person name="Dos Santos R.A."/>
            <person name="Damasio A.R."/>
            <person name="Diallinas G."/>
            <person name="Emri T."/>
            <person name="Fekete E."/>
            <person name="Flipphi M."/>
            <person name="Freyberg S."/>
            <person name="Gallo A."/>
            <person name="Gournas C."/>
            <person name="Habgood R."/>
            <person name="Hainaut M."/>
            <person name="Harispe M.L."/>
            <person name="Henrissat B."/>
            <person name="Hilden K.S."/>
            <person name="Hope R."/>
            <person name="Hossain A."/>
            <person name="Karabika E."/>
            <person name="Karaffa L."/>
            <person name="Karanyi Z."/>
            <person name="Krasevec N."/>
            <person name="Kuo A."/>
            <person name="Kusch H."/>
            <person name="LaButti K."/>
            <person name="Lagendijk E.L."/>
            <person name="Lapidus A."/>
            <person name="Levasseur A."/>
            <person name="Lindquist E."/>
            <person name="Lipzen A."/>
            <person name="Logrieco A.F."/>
            <person name="MacCabe A."/>
            <person name="Maekelae M.R."/>
            <person name="Malavazi I."/>
            <person name="Melin P."/>
            <person name="Meyer V."/>
            <person name="Mielnichuk N."/>
            <person name="Miskei M."/>
            <person name="Molnar A.P."/>
            <person name="Mule G."/>
            <person name="Ngan C.Y."/>
            <person name="Orejas M."/>
            <person name="Orosz E."/>
            <person name="Ouedraogo J.P."/>
            <person name="Overkamp K.M."/>
            <person name="Park H.-S."/>
            <person name="Perrone G."/>
            <person name="Piumi F."/>
            <person name="Punt P.J."/>
            <person name="Ram A.F."/>
            <person name="Ramon A."/>
            <person name="Rauscher S."/>
            <person name="Record E."/>
            <person name="Riano-Pachon D.M."/>
            <person name="Robert V."/>
            <person name="Roehrig J."/>
            <person name="Ruller R."/>
            <person name="Salamov A."/>
            <person name="Salih N.S."/>
            <person name="Samson R.A."/>
            <person name="Sandor E."/>
            <person name="Sanguinetti M."/>
            <person name="Schuetze T."/>
            <person name="Sepcic K."/>
            <person name="Shelest E."/>
            <person name="Sherlock G."/>
            <person name="Sophianopoulou V."/>
            <person name="Squina F.M."/>
            <person name="Sun H."/>
            <person name="Susca A."/>
            <person name="Todd R.B."/>
            <person name="Tsang A."/>
            <person name="Unkles S.E."/>
            <person name="van de Wiele N."/>
            <person name="van Rossen-Uffink D."/>
            <person name="Oliveira J.V."/>
            <person name="Vesth T.C."/>
            <person name="Visser J."/>
            <person name="Yu J.-H."/>
            <person name="Zhou M."/>
            <person name="Andersen M.R."/>
            <person name="Archer D.B."/>
            <person name="Baker S.E."/>
            <person name="Benoit I."/>
            <person name="Brakhage A.A."/>
            <person name="Braus G.H."/>
            <person name="Fischer R."/>
            <person name="Frisvad J.C."/>
            <person name="Goldman G.H."/>
            <person name="Houbraken J."/>
            <person name="Oakley B."/>
            <person name="Pocsi I."/>
            <person name="Scazzocchio C."/>
            <person name="Seiboth B."/>
            <person name="vanKuyk P.A."/>
            <person name="Wortman J."/>
            <person name="Dyer P.S."/>
            <person name="Grigoriev I.V."/>
        </authorList>
    </citation>
    <scope>NUCLEOTIDE SEQUENCE [LARGE SCALE GENOMIC DNA]</scope>
    <source>
        <strain evidence="2">CBS 593.65</strain>
    </source>
</reference>
<proteinExistence type="predicted"/>
<name>A0A1L9TDX3_9EURO</name>
<dbReference type="GeneID" id="63763389"/>
<evidence type="ECO:0000313" key="2">
    <source>
        <dbReference type="Proteomes" id="UP000184356"/>
    </source>
</evidence>
<organism evidence="1 2">
    <name type="scientific">Aspergillus sydowii CBS 593.65</name>
    <dbReference type="NCBI Taxonomy" id="1036612"/>
    <lineage>
        <taxon>Eukaryota</taxon>
        <taxon>Fungi</taxon>
        <taxon>Dikarya</taxon>
        <taxon>Ascomycota</taxon>
        <taxon>Pezizomycotina</taxon>
        <taxon>Eurotiomycetes</taxon>
        <taxon>Eurotiomycetidae</taxon>
        <taxon>Eurotiales</taxon>
        <taxon>Aspergillaceae</taxon>
        <taxon>Aspergillus</taxon>
        <taxon>Aspergillus subgen. Nidulantes</taxon>
    </lineage>
</organism>
<dbReference type="Proteomes" id="UP000184356">
    <property type="component" value="Unassembled WGS sequence"/>
</dbReference>
<dbReference type="InterPro" id="IPR053178">
    <property type="entry name" value="Osmoadaptation_assoc"/>
</dbReference>
<dbReference type="STRING" id="1036612.A0A1L9TDX3"/>
<accession>A0A1L9TDX3</accession>
<sequence length="479" mass="52397">MSLSKLISRQIFSRLQMTRPQPFQIASYAQPEELQYPGQSEQHVRKAVPTKPSSLSVLIPRPPSIDELISPNLAAQAISNQAMESFSGWLLCHFHLTYCSFAARVQTNWMDFLRNIPGSTLPLALSWAIRALITFQMGTDQGKNESESESAIYCARHMYGRGVRHLRQLLQSPRALSDEALAAAVLLGGYEILDPSSPHGWIRHTRGVRQLMCARGPASHKSGFGRTLLLCFGPFLVAESFVLREHCFLGCPEWTFLADGGMYTSSTDEEDPRVGEIHLDIGYGLGQAMDKALSQAAICPGYYASTCSILAATTDIGSDPGLLARQDLLLARMAKSKACFLEVQTVFDRILGSSQNPNQSSSALVPRSISTVQTCKLASWSCRGIASAVAVLDQLTSLLLSNKQRTSMQKANGINVRDPWRIFPQRIGMEVDGQDYSQRGPSQSMPAVPSTPTVVGDRLDRFSLTMGVLSVAGVSPNQL</sequence>
<protein>
    <recommendedName>
        <fullName evidence="3">Transcription factor domain-containing protein</fullName>
    </recommendedName>
</protein>
<dbReference type="AlphaFoldDB" id="A0A1L9TDX3"/>
<dbReference type="EMBL" id="KV878588">
    <property type="protein sequence ID" value="OJJ57629.1"/>
    <property type="molecule type" value="Genomic_DNA"/>
</dbReference>
<evidence type="ECO:0008006" key="3">
    <source>
        <dbReference type="Google" id="ProtNLM"/>
    </source>
</evidence>
<dbReference type="OrthoDB" id="3525185at2759"/>